<dbReference type="InterPro" id="IPR021373">
    <property type="entry name" value="DUF2993"/>
</dbReference>
<accession>A0ABN2YWX4</accession>
<evidence type="ECO:0000313" key="1">
    <source>
        <dbReference type="EMBL" id="GAA2133343.1"/>
    </source>
</evidence>
<dbReference type="EMBL" id="BAAAPF010000151">
    <property type="protein sequence ID" value="GAA2133343.1"/>
    <property type="molecule type" value="Genomic_DNA"/>
</dbReference>
<evidence type="ECO:0000313" key="2">
    <source>
        <dbReference type="Proteomes" id="UP001500443"/>
    </source>
</evidence>
<dbReference type="Proteomes" id="UP001500443">
    <property type="component" value="Unassembled WGS sequence"/>
</dbReference>
<proteinExistence type="predicted"/>
<protein>
    <submittedName>
        <fullName evidence="1">DUF2993 domain-containing protein</fullName>
    </submittedName>
</protein>
<organism evidence="1 2">
    <name type="scientific">Streptomyces synnematoformans</name>
    <dbReference type="NCBI Taxonomy" id="415721"/>
    <lineage>
        <taxon>Bacteria</taxon>
        <taxon>Bacillati</taxon>
        <taxon>Actinomycetota</taxon>
        <taxon>Actinomycetes</taxon>
        <taxon>Kitasatosporales</taxon>
        <taxon>Streptomycetaceae</taxon>
        <taxon>Streptomyces</taxon>
    </lineage>
</organism>
<dbReference type="Pfam" id="PF11209">
    <property type="entry name" value="LmeA"/>
    <property type="match status" value="1"/>
</dbReference>
<dbReference type="RefSeq" id="WP_027751709.1">
    <property type="nucleotide sequence ID" value="NZ_BAAAPF010000151.1"/>
</dbReference>
<keyword evidence="2" id="KW-1185">Reference proteome</keyword>
<comment type="caution">
    <text evidence="1">The sequence shown here is derived from an EMBL/GenBank/DDBJ whole genome shotgun (WGS) entry which is preliminary data.</text>
</comment>
<reference evidence="1 2" key="1">
    <citation type="journal article" date="2019" name="Int. J. Syst. Evol. Microbiol.">
        <title>The Global Catalogue of Microorganisms (GCM) 10K type strain sequencing project: providing services to taxonomists for standard genome sequencing and annotation.</title>
        <authorList>
            <consortium name="The Broad Institute Genomics Platform"/>
            <consortium name="The Broad Institute Genome Sequencing Center for Infectious Disease"/>
            <person name="Wu L."/>
            <person name="Ma J."/>
        </authorList>
    </citation>
    <scope>NUCLEOTIDE SEQUENCE [LARGE SCALE GENOMIC DNA]</scope>
    <source>
        <strain evidence="1 2">JCM 15481</strain>
    </source>
</reference>
<gene>
    <name evidence="1" type="ORF">GCM10009802_41810</name>
</gene>
<sequence>MRGLRIVCVVCLVLGVLLVAADRLTVYVAEGRVAEKIQARQGLEGSTEVSINGFPFLTQIAGKRLDDVDVTMTGIRADAAASGTGERLLVSEFDVELSGVDLDEDYGGATAESAAGSALIAYEALTAVAGRQGVTFAYGGDGRVKVTASAAALGAPEPVEVLSTVESAGGDTIRLHAEEIPAAGAPGAEEAVRGAVDVDRQVGGLPDGVRIDMVTATEDGIVVDVAGEGIRVAG</sequence>
<name>A0ABN2YWX4_9ACTN</name>